<organism evidence="1 2">
    <name type="scientific">Scomber scombrus</name>
    <name type="common">Atlantic mackerel</name>
    <name type="synonym">Scomber vernalis</name>
    <dbReference type="NCBI Taxonomy" id="13677"/>
    <lineage>
        <taxon>Eukaryota</taxon>
        <taxon>Metazoa</taxon>
        <taxon>Chordata</taxon>
        <taxon>Craniata</taxon>
        <taxon>Vertebrata</taxon>
        <taxon>Euteleostomi</taxon>
        <taxon>Actinopterygii</taxon>
        <taxon>Neopterygii</taxon>
        <taxon>Teleostei</taxon>
        <taxon>Neoteleostei</taxon>
        <taxon>Acanthomorphata</taxon>
        <taxon>Pelagiaria</taxon>
        <taxon>Scombriformes</taxon>
        <taxon>Scombridae</taxon>
        <taxon>Scomber</taxon>
    </lineage>
</organism>
<proteinExistence type="predicted"/>
<dbReference type="AlphaFoldDB" id="A0AAV1QD65"/>
<name>A0AAV1QD65_SCOSC</name>
<accession>A0AAV1QD65</accession>
<comment type="caution">
    <text evidence="1">The sequence shown here is derived from an EMBL/GenBank/DDBJ whole genome shotgun (WGS) entry which is preliminary data.</text>
</comment>
<evidence type="ECO:0000313" key="1">
    <source>
        <dbReference type="EMBL" id="CAK6980536.1"/>
    </source>
</evidence>
<reference evidence="1 2" key="1">
    <citation type="submission" date="2024-01" db="EMBL/GenBank/DDBJ databases">
        <authorList>
            <person name="Alioto T."/>
            <person name="Alioto T."/>
            <person name="Gomez Garrido J."/>
        </authorList>
    </citation>
    <scope>NUCLEOTIDE SEQUENCE [LARGE SCALE GENOMIC DNA]</scope>
</reference>
<dbReference type="EMBL" id="CAWUFR010000701">
    <property type="protein sequence ID" value="CAK6980536.1"/>
    <property type="molecule type" value="Genomic_DNA"/>
</dbReference>
<dbReference type="Proteomes" id="UP001314229">
    <property type="component" value="Unassembled WGS sequence"/>
</dbReference>
<feature type="non-terminal residue" evidence="1">
    <location>
        <position position="69"/>
    </location>
</feature>
<keyword evidence="2" id="KW-1185">Reference proteome</keyword>
<evidence type="ECO:0000313" key="2">
    <source>
        <dbReference type="Proteomes" id="UP001314229"/>
    </source>
</evidence>
<gene>
    <name evidence="1" type="ORF">FSCOSCO3_A023710</name>
</gene>
<sequence>MHTDALLSTTGIIITDKQRCGKLSAAVTQCCCRPLLGPISSVCIIPAYSEAQSQLSLYHPAGLQTQTNP</sequence>
<protein>
    <submittedName>
        <fullName evidence="1">Uncharacterized protein</fullName>
    </submittedName>
</protein>